<evidence type="ECO:0000313" key="2">
    <source>
        <dbReference type="EMBL" id="CAG8620417.1"/>
    </source>
</evidence>
<proteinExistence type="predicted"/>
<feature type="compositionally biased region" description="Polar residues" evidence="1">
    <location>
        <begin position="1"/>
        <end position="57"/>
    </location>
</feature>
<keyword evidence="3" id="KW-1185">Reference proteome</keyword>
<feature type="region of interest" description="Disordered" evidence="1">
    <location>
        <begin position="1"/>
        <end position="96"/>
    </location>
</feature>
<dbReference type="EMBL" id="CAJVPL010002817">
    <property type="protein sequence ID" value="CAG8620417.1"/>
    <property type="molecule type" value="Genomic_DNA"/>
</dbReference>
<evidence type="ECO:0000256" key="1">
    <source>
        <dbReference type="SAM" id="MobiDB-lite"/>
    </source>
</evidence>
<feature type="non-terminal residue" evidence="2">
    <location>
        <position position="201"/>
    </location>
</feature>
<feature type="region of interest" description="Disordered" evidence="1">
    <location>
        <begin position="116"/>
        <end position="138"/>
    </location>
</feature>
<feature type="region of interest" description="Disordered" evidence="1">
    <location>
        <begin position="178"/>
        <end position="201"/>
    </location>
</feature>
<sequence length="201" mass="20243">MSTGASSSTTFPIASTFNNPAPGNTNQINNQPISSTPTVSNVQLTSANPTTPLSTNAGAPPKAPSITSTMTFAPITVTSSNPAPGNTPDKPISSTPAVSNVHNQNGNVGSITYSNPLTGNTNQTPNKPISSTPAPNALLASPNLNTLLPTNTEASPKSSSTTFAITTTTATMSAPVTVTYSNPAPGNTNKINNPPISSTPI</sequence>
<dbReference type="Proteomes" id="UP000789831">
    <property type="component" value="Unassembled WGS sequence"/>
</dbReference>
<feature type="compositionally biased region" description="Polar residues" evidence="1">
    <location>
        <begin position="116"/>
        <end position="134"/>
    </location>
</feature>
<protein>
    <submittedName>
        <fullName evidence="2">8017_t:CDS:1</fullName>
    </submittedName>
</protein>
<evidence type="ECO:0000313" key="3">
    <source>
        <dbReference type="Proteomes" id="UP000789831"/>
    </source>
</evidence>
<name>A0A9N9GRJ1_9GLOM</name>
<organism evidence="2 3">
    <name type="scientific">Ambispora gerdemannii</name>
    <dbReference type="NCBI Taxonomy" id="144530"/>
    <lineage>
        <taxon>Eukaryota</taxon>
        <taxon>Fungi</taxon>
        <taxon>Fungi incertae sedis</taxon>
        <taxon>Mucoromycota</taxon>
        <taxon>Glomeromycotina</taxon>
        <taxon>Glomeromycetes</taxon>
        <taxon>Archaeosporales</taxon>
        <taxon>Ambisporaceae</taxon>
        <taxon>Ambispora</taxon>
    </lineage>
</organism>
<reference evidence="2" key="1">
    <citation type="submission" date="2021-06" db="EMBL/GenBank/DDBJ databases">
        <authorList>
            <person name="Kallberg Y."/>
            <person name="Tangrot J."/>
            <person name="Rosling A."/>
        </authorList>
    </citation>
    <scope>NUCLEOTIDE SEQUENCE</scope>
    <source>
        <strain evidence="2">MT106</strain>
    </source>
</reference>
<accession>A0A9N9GRJ1</accession>
<feature type="compositionally biased region" description="Polar residues" evidence="1">
    <location>
        <begin position="180"/>
        <end position="201"/>
    </location>
</feature>
<gene>
    <name evidence="2" type="ORF">AGERDE_LOCUS10038</name>
</gene>
<comment type="caution">
    <text evidence="2">The sequence shown here is derived from an EMBL/GenBank/DDBJ whole genome shotgun (WGS) entry which is preliminary data.</text>
</comment>
<dbReference type="AlphaFoldDB" id="A0A9N9GRJ1"/>
<feature type="compositionally biased region" description="Polar residues" evidence="1">
    <location>
        <begin position="65"/>
        <end position="84"/>
    </location>
</feature>